<comment type="caution">
    <text evidence="1">The sequence shown here is derived from an EMBL/GenBank/DDBJ whole genome shotgun (WGS) entry which is preliminary data.</text>
</comment>
<proteinExistence type="predicted"/>
<dbReference type="Proteomes" id="UP001595444">
    <property type="component" value="Unassembled WGS sequence"/>
</dbReference>
<evidence type="ECO:0000313" key="2">
    <source>
        <dbReference type="Proteomes" id="UP001595444"/>
    </source>
</evidence>
<dbReference type="EMBL" id="JBHRSL010000010">
    <property type="protein sequence ID" value="MFC3053110.1"/>
    <property type="molecule type" value="Genomic_DNA"/>
</dbReference>
<organism evidence="1 2">
    <name type="scientific">Kordiimonas pumila</name>
    <dbReference type="NCBI Taxonomy" id="2161677"/>
    <lineage>
        <taxon>Bacteria</taxon>
        <taxon>Pseudomonadati</taxon>
        <taxon>Pseudomonadota</taxon>
        <taxon>Alphaproteobacteria</taxon>
        <taxon>Kordiimonadales</taxon>
        <taxon>Kordiimonadaceae</taxon>
        <taxon>Kordiimonas</taxon>
    </lineage>
</organism>
<accession>A0ABV7D8B4</accession>
<gene>
    <name evidence="1" type="ORF">ACFOKA_14440</name>
</gene>
<protein>
    <submittedName>
        <fullName evidence="1">Uncharacterized protein</fullName>
    </submittedName>
</protein>
<sequence>MAAIIILIISLCLAGCAIVTVPVKVATKTAGTAIDITTTAVDMAIPDGEVTNTK</sequence>
<name>A0ABV7D8B4_9PROT</name>
<dbReference type="RefSeq" id="WP_194213106.1">
    <property type="nucleotide sequence ID" value="NZ_CP061205.1"/>
</dbReference>
<evidence type="ECO:0000313" key="1">
    <source>
        <dbReference type="EMBL" id="MFC3053110.1"/>
    </source>
</evidence>
<reference evidence="2" key="1">
    <citation type="journal article" date="2019" name="Int. J. Syst. Evol. Microbiol.">
        <title>The Global Catalogue of Microorganisms (GCM) 10K type strain sequencing project: providing services to taxonomists for standard genome sequencing and annotation.</title>
        <authorList>
            <consortium name="The Broad Institute Genomics Platform"/>
            <consortium name="The Broad Institute Genome Sequencing Center for Infectious Disease"/>
            <person name="Wu L."/>
            <person name="Ma J."/>
        </authorList>
    </citation>
    <scope>NUCLEOTIDE SEQUENCE [LARGE SCALE GENOMIC DNA]</scope>
    <source>
        <strain evidence="2">KCTC 62164</strain>
    </source>
</reference>
<keyword evidence="2" id="KW-1185">Reference proteome</keyword>